<evidence type="ECO:0000256" key="3">
    <source>
        <dbReference type="ARBA" id="ARBA00012513"/>
    </source>
</evidence>
<dbReference type="PANTHER" id="PTHR45621">
    <property type="entry name" value="OS01G0588500 PROTEIN-RELATED"/>
    <property type="match status" value="1"/>
</dbReference>
<dbReference type="FunFam" id="3.30.200.20:FF:000228">
    <property type="entry name" value="Serine/threonine-protein kinase BIK1"/>
    <property type="match status" value="1"/>
</dbReference>
<dbReference type="Pfam" id="PF07714">
    <property type="entry name" value="PK_Tyr_Ser-Thr"/>
    <property type="match status" value="1"/>
</dbReference>
<comment type="subcellular location">
    <subcellularLocation>
        <location evidence="1">Cell membrane</location>
    </subcellularLocation>
</comment>
<dbReference type="InterPro" id="IPR017441">
    <property type="entry name" value="Protein_kinase_ATP_BS"/>
</dbReference>
<comment type="function">
    <text evidence="11">May be involved in plant defense signaling.</text>
</comment>
<dbReference type="GO" id="GO:0005524">
    <property type="term" value="F:ATP binding"/>
    <property type="evidence" value="ECO:0007669"/>
    <property type="project" value="UniProtKB-UniRule"/>
</dbReference>
<dbReference type="Gene3D" id="1.10.510.10">
    <property type="entry name" value="Transferase(Phosphotransferase) domain 1"/>
    <property type="match status" value="1"/>
</dbReference>
<evidence type="ECO:0000256" key="10">
    <source>
        <dbReference type="ARBA" id="ARBA00023136"/>
    </source>
</evidence>
<keyword evidence="5 13" id="KW-0723">Serine/threonine-protein kinase</keyword>
<evidence type="ECO:0000256" key="11">
    <source>
        <dbReference type="ARBA" id="ARBA00054261"/>
    </source>
</evidence>
<dbReference type="PROSITE" id="PS50011">
    <property type="entry name" value="PROTEIN_KINASE_DOM"/>
    <property type="match status" value="1"/>
</dbReference>
<evidence type="ECO:0000256" key="7">
    <source>
        <dbReference type="ARBA" id="ARBA00022741"/>
    </source>
</evidence>
<dbReference type="EMBL" id="JAGFBR010000019">
    <property type="protein sequence ID" value="KAH0448658.1"/>
    <property type="molecule type" value="Genomic_DNA"/>
</dbReference>
<evidence type="ECO:0000313" key="17">
    <source>
        <dbReference type="Proteomes" id="UP000775213"/>
    </source>
</evidence>
<feature type="region of interest" description="Disordered" evidence="14">
    <location>
        <begin position="365"/>
        <end position="393"/>
    </location>
</feature>
<dbReference type="EC" id="2.7.11.1" evidence="3"/>
<keyword evidence="8" id="KW-0418">Kinase</keyword>
<dbReference type="InterPro" id="IPR008271">
    <property type="entry name" value="Ser/Thr_kinase_AS"/>
</dbReference>
<dbReference type="CDD" id="cd14066">
    <property type="entry name" value="STKc_IRAK"/>
    <property type="match status" value="1"/>
</dbReference>
<evidence type="ECO:0000259" key="15">
    <source>
        <dbReference type="PROSITE" id="PS50011"/>
    </source>
</evidence>
<proteinExistence type="inferred from homology"/>
<dbReference type="PROSITE" id="PS00107">
    <property type="entry name" value="PROTEIN_KINASE_ATP"/>
    <property type="match status" value="1"/>
</dbReference>
<dbReference type="SUPFAM" id="SSF56112">
    <property type="entry name" value="Protein kinase-like (PK-like)"/>
    <property type="match status" value="1"/>
</dbReference>
<dbReference type="InterPro" id="IPR001245">
    <property type="entry name" value="Ser-Thr/Tyr_kinase_cat_dom"/>
</dbReference>
<dbReference type="InterPro" id="IPR000719">
    <property type="entry name" value="Prot_kinase_dom"/>
</dbReference>
<dbReference type="Proteomes" id="UP000775213">
    <property type="component" value="Unassembled WGS sequence"/>
</dbReference>
<feature type="compositionally biased region" description="Polar residues" evidence="14">
    <location>
        <begin position="378"/>
        <end position="393"/>
    </location>
</feature>
<evidence type="ECO:0000256" key="14">
    <source>
        <dbReference type="SAM" id="MobiDB-lite"/>
    </source>
</evidence>
<evidence type="ECO:0000313" key="16">
    <source>
        <dbReference type="EMBL" id="KAH0448658.1"/>
    </source>
</evidence>
<keyword evidence="7 12" id="KW-0547">Nucleotide-binding</keyword>
<dbReference type="GO" id="GO:0004674">
    <property type="term" value="F:protein serine/threonine kinase activity"/>
    <property type="evidence" value="ECO:0007669"/>
    <property type="project" value="UniProtKB-KW"/>
</dbReference>
<dbReference type="AlphaFoldDB" id="A0AAV7FZ31"/>
<comment type="similarity">
    <text evidence="2">Belongs to the protein kinase superfamily. Ser/Thr protein kinase family.</text>
</comment>
<evidence type="ECO:0000256" key="8">
    <source>
        <dbReference type="ARBA" id="ARBA00022777"/>
    </source>
</evidence>
<feature type="region of interest" description="Disordered" evidence="14">
    <location>
        <begin position="1"/>
        <end position="25"/>
    </location>
</feature>
<keyword evidence="17" id="KW-1185">Reference proteome</keyword>
<dbReference type="InterPro" id="IPR011009">
    <property type="entry name" value="Kinase-like_dom_sf"/>
</dbReference>
<feature type="domain" description="Protein kinase" evidence="15">
    <location>
        <begin position="80"/>
        <end position="367"/>
    </location>
</feature>
<dbReference type="Gene3D" id="3.30.200.20">
    <property type="entry name" value="Phosphorylase Kinase, domain 1"/>
    <property type="match status" value="1"/>
</dbReference>
<evidence type="ECO:0000256" key="1">
    <source>
        <dbReference type="ARBA" id="ARBA00004236"/>
    </source>
</evidence>
<evidence type="ECO:0000256" key="2">
    <source>
        <dbReference type="ARBA" id="ARBA00008684"/>
    </source>
</evidence>
<keyword evidence="10" id="KW-0472">Membrane</keyword>
<accession>A0AAV7FZ31</accession>
<comment type="caution">
    <text evidence="16">The sequence shown here is derived from an EMBL/GenBank/DDBJ whole genome shotgun (WGS) entry which is preliminary data.</text>
</comment>
<dbReference type="FunFam" id="1.10.510.10:FF:000032">
    <property type="entry name" value="Serine/threonine-protein kinase PBS1"/>
    <property type="match status" value="1"/>
</dbReference>
<dbReference type="GO" id="GO:0005886">
    <property type="term" value="C:plasma membrane"/>
    <property type="evidence" value="ECO:0007669"/>
    <property type="project" value="UniProtKB-SubCell"/>
</dbReference>
<evidence type="ECO:0000256" key="13">
    <source>
        <dbReference type="RuleBase" id="RU000304"/>
    </source>
</evidence>
<evidence type="ECO:0000256" key="12">
    <source>
        <dbReference type="PROSITE-ProRule" id="PRU10141"/>
    </source>
</evidence>
<sequence>MGNCLNSPVKSLTPSTTRPSSLGTSTARAASSFTTKLSSFSDSTYDNFNDSEGFSEGRILEAANLKVFTFAELKSATRNFKSDKVLGEGGFGTVYKGWLDEKTLTPTKSGIGIIVAVKKMKSESMQGLAEWQSEINFLGRLSHPNLVRLLGYCWEDKELLLVYEFMPKGSLENHLFRRGAAFEPLPWSLRMKIVLGAARGLAFLHSSEKQVIYRDFKASNILLDSNYIPKLSDFGLAKKGPTGGDSHVTTRVMGTFGYAAPEYVATGHLYVKSDVYGFGVVLLEILSGLRALDSTRPSAQHNLVDWAKPFLSDRRKLSRLMDQRLEGQYPTKAALQAAQLTLRCLAGDPKSRPSMMEVVETLEHIEARKGRSREGRAGNSSAIMQQQSNYQKH</sequence>
<feature type="compositionally biased region" description="Polar residues" evidence="14">
    <location>
        <begin position="1"/>
        <end position="10"/>
    </location>
</feature>
<evidence type="ECO:0000256" key="4">
    <source>
        <dbReference type="ARBA" id="ARBA00022475"/>
    </source>
</evidence>
<evidence type="ECO:0000256" key="5">
    <source>
        <dbReference type="ARBA" id="ARBA00022527"/>
    </source>
</evidence>
<name>A0AAV7FZ31_DENCH</name>
<evidence type="ECO:0000256" key="6">
    <source>
        <dbReference type="ARBA" id="ARBA00022679"/>
    </source>
</evidence>
<feature type="compositionally biased region" description="Basic and acidic residues" evidence="14">
    <location>
        <begin position="365"/>
        <end position="376"/>
    </location>
</feature>
<keyword evidence="6" id="KW-0808">Transferase</keyword>
<keyword evidence="9 12" id="KW-0067">ATP-binding</keyword>
<feature type="compositionally biased region" description="Low complexity" evidence="14">
    <location>
        <begin position="11"/>
        <end position="25"/>
    </location>
</feature>
<dbReference type="InterPro" id="IPR050823">
    <property type="entry name" value="Plant_Ser_Thr_Prot_Kinase"/>
</dbReference>
<gene>
    <name evidence="16" type="ORF">IEQ34_022458</name>
</gene>
<reference evidence="16 17" key="1">
    <citation type="journal article" date="2021" name="Hortic Res">
        <title>Chromosome-scale assembly of the Dendrobium chrysotoxum genome enhances the understanding of orchid evolution.</title>
        <authorList>
            <person name="Zhang Y."/>
            <person name="Zhang G.Q."/>
            <person name="Zhang D."/>
            <person name="Liu X.D."/>
            <person name="Xu X.Y."/>
            <person name="Sun W.H."/>
            <person name="Yu X."/>
            <person name="Zhu X."/>
            <person name="Wang Z.W."/>
            <person name="Zhao X."/>
            <person name="Zhong W.Y."/>
            <person name="Chen H."/>
            <person name="Yin W.L."/>
            <person name="Huang T."/>
            <person name="Niu S.C."/>
            <person name="Liu Z.J."/>
        </authorList>
    </citation>
    <scope>NUCLEOTIDE SEQUENCE [LARGE SCALE GENOMIC DNA]</scope>
    <source>
        <strain evidence="16">Lindl</strain>
    </source>
</reference>
<evidence type="ECO:0000256" key="9">
    <source>
        <dbReference type="ARBA" id="ARBA00022840"/>
    </source>
</evidence>
<feature type="binding site" evidence="12">
    <location>
        <position position="119"/>
    </location>
    <ligand>
        <name>ATP</name>
        <dbReference type="ChEBI" id="CHEBI:30616"/>
    </ligand>
</feature>
<organism evidence="16 17">
    <name type="scientific">Dendrobium chrysotoxum</name>
    <name type="common">Orchid</name>
    <dbReference type="NCBI Taxonomy" id="161865"/>
    <lineage>
        <taxon>Eukaryota</taxon>
        <taxon>Viridiplantae</taxon>
        <taxon>Streptophyta</taxon>
        <taxon>Embryophyta</taxon>
        <taxon>Tracheophyta</taxon>
        <taxon>Spermatophyta</taxon>
        <taxon>Magnoliopsida</taxon>
        <taxon>Liliopsida</taxon>
        <taxon>Asparagales</taxon>
        <taxon>Orchidaceae</taxon>
        <taxon>Epidendroideae</taxon>
        <taxon>Malaxideae</taxon>
        <taxon>Dendrobiinae</taxon>
        <taxon>Dendrobium</taxon>
    </lineage>
</organism>
<dbReference type="PROSITE" id="PS00108">
    <property type="entry name" value="PROTEIN_KINASE_ST"/>
    <property type="match status" value="1"/>
</dbReference>
<protein>
    <recommendedName>
        <fullName evidence="3">non-specific serine/threonine protein kinase</fullName>
        <ecNumber evidence="3">2.7.11.1</ecNumber>
    </recommendedName>
</protein>
<keyword evidence="4" id="KW-1003">Cell membrane</keyword>